<organism evidence="10 11">
    <name type="scientific">Suilimivivens aceti</name>
    <dbReference type="NCBI Taxonomy" id="2981774"/>
    <lineage>
        <taxon>Bacteria</taxon>
        <taxon>Bacillati</taxon>
        <taxon>Bacillota</taxon>
        <taxon>Clostridia</taxon>
        <taxon>Lachnospirales</taxon>
        <taxon>Lachnospiraceae</taxon>
        <taxon>Suilimivivens</taxon>
    </lineage>
</organism>
<dbReference type="InterPro" id="IPR003660">
    <property type="entry name" value="HAMP_dom"/>
</dbReference>
<evidence type="ECO:0000313" key="11">
    <source>
        <dbReference type="Proteomes" id="UP001652432"/>
    </source>
</evidence>
<dbReference type="Gene3D" id="6.10.340.10">
    <property type="match status" value="1"/>
</dbReference>
<dbReference type="NCBIfam" id="TIGR00254">
    <property type="entry name" value="GGDEF"/>
    <property type="match status" value="1"/>
</dbReference>
<comment type="caution">
    <text evidence="10">The sequence shown here is derived from an EMBL/GenBank/DDBJ whole genome shotgun (WGS) entry which is preliminary data.</text>
</comment>
<keyword evidence="5 7" id="KW-0472">Membrane</keyword>
<dbReference type="PANTHER" id="PTHR45138">
    <property type="entry name" value="REGULATORY COMPONENTS OF SENSORY TRANSDUCTION SYSTEM"/>
    <property type="match status" value="1"/>
</dbReference>
<dbReference type="InterPro" id="IPR043128">
    <property type="entry name" value="Rev_trsase/Diguanyl_cyclase"/>
</dbReference>
<keyword evidence="10" id="KW-0808">Transferase</keyword>
<dbReference type="Pfam" id="PF17202">
    <property type="entry name" value="sCache_3_3"/>
    <property type="match status" value="1"/>
</dbReference>
<dbReference type="EMBL" id="JAOQKJ010000002">
    <property type="protein sequence ID" value="MCU6743253.1"/>
    <property type="molecule type" value="Genomic_DNA"/>
</dbReference>
<dbReference type="PANTHER" id="PTHR45138:SF9">
    <property type="entry name" value="DIGUANYLATE CYCLASE DGCM-RELATED"/>
    <property type="match status" value="1"/>
</dbReference>
<dbReference type="InterPro" id="IPR029151">
    <property type="entry name" value="Sensor-like_sf"/>
</dbReference>
<dbReference type="InterPro" id="IPR000160">
    <property type="entry name" value="GGDEF_dom"/>
</dbReference>
<feature type="coiled-coil region" evidence="6">
    <location>
        <begin position="361"/>
        <end position="388"/>
    </location>
</feature>
<keyword evidence="11" id="KW-1185">Reference proteome</keyword>
<feature type="transmembrane region" description="Helical" evidence="7">
    <location>
        <begin position="191"/>
        <end position="211"/>
    </location>
</feature>
<dbReference type="InterPro" id="IPR033463">
    <property type="entry name" value="sCache_3"/>
</dbReference>
<dbReference type="EC" id="2.7.7.65" evidence="10"/>
<gene>
    <name evidence="10" type="ORF">OCV77_01840</name>
</gene>
<dbReference type="SUPFAM" id="SSF55073">
    <property type="entry name" value="Nucleotide cyclase"/>
    <property type="match status" value="1"/>
</dbReference>
<evidence type="ECO:0000256" key="3">
    <source>
        <dbReference type="ARBA" id="ARBA00022692"/>
    </source>
</evidence>
<dbReference type="InterPro" id="IPR029787">
    <property type="entry name" value="Nucleotide_cyclase"/>
</dbReference>
<feature type="domain" description="GGDEF" evidence="9">
    <location>
        <begin position="299"/>
        <end position="429"/>
    </location>
</feature>
<evidence type="ECO:0000256" key="6">
    <source>
        <dbReference type="SAM" id="Coils"/>
    </source>
</evidence>
<dbReference type="PROSITE" id="PS50885">
    <property type="entry name" value="HAMP"/>
    <property type="match status" value="1"/>
</dbReference>
<dbReference type="Gene3D" id="3.30.70.270">
    <property type="match status" value="1"/>
</dbReference>
<dbReference type="Pfam" id="PF00990">
    <property type="entry name" value="GGDEF"/>
    <property type="match status" value="1"/>
</dbReference>
<dbReference type="CDD" id="cd01949">
    <property type="entry name" value="GGDEF"/>
    <property type="match status" value="1"/>
</dbReference>
<dbReference type="Proteomes" id="UP001652432">
    <property type="component" value="Unassembled WGS sequence"/>
</dbReference>
<reference evidence="10 11" key="1">
    <citation type="journal article" date="2021" name="ISME Commun">
        <title>Automated analysis of genomic sequences facilitates high-throughput and comprehensive description of bacteria.</title>
        <authorList>
            <person name="Hitch T.C.A."/>
        </authorList>
    </citation>
    <scope>NUCLEOTIDE SEQUENCE [LARGE SCALE GENOMIC DNA]</scope>
    <source>
        <strain evidence="10 11">Sanger_18</strain>
    </source>
</reference>
<proteinExistence type="predicted"/>
<keyword evidence="6" id="KW-0175">Coiled coil</keyword>
<protein>
    <submittedName>
        <fullName evidence="10">Diguanylate cyclase</fullName>
        <ecNumber evidence="10">2.7.7.65</ecNumber>
    </submittedName>
</protein>
<dbReference type="PROSITE" id="PS50887">
    <property type="entry name" value="GGDEF"/>
    <property type="match status" value="1"/>
</dbReference>
<evidence type="ECO:0000256" key="1">
    <source>
        <dbReference type="ARBA" id="ARBA00004651"/>
    </source>
</evidence>
<dbReference type="SMART" id="SM00267">
    <property type="entry name" value="GGDEF"/>
    <property type="match status" value="1"/>
</dbReference>
<keyword evidence="10" id="KW-0548">Nucleotidyltransferase</keyword>
<dbReference type="InterPro" id="IPR050469">
    <property type="entry name" value="Diguanylate_Cyclase"/>
</dbReference>
<evidence type="ECO:0000259" key="9">
    <source>
        <dbReference type="PROSITE" id="PS50887"/>
    </source>
</evidence>
<evidence type="ECO:0000256" key="5">
    <source>
        <dbReference type="ARBA" id="ARBA00023136"/>
    </source>
</evidence>
<keyword evidence="2" id="KW-1003">Cell membrane</keyword>
<evidence type="ECO:0000256" key="7">
    <source>
        <dbReference type="SAM" id="Phobius"/>
    </source>
</evidence>
<dbReference type="RefSeq" id="WP_262572807.1">
    <property type="nucleotide sequence ID" value="NZ_JAOQKJ010000002.1"/>
</dbReference>
<feature type="transmembrane region" description="Helical" evidence="7">
    <location>
        <begin position="14"/>
        <end position="34"/>
    </location>
</feature>
<sequence>MEQDKAKKKLYHQLLKITLLPIFLLTAVIITISIRSYANAMNNEVRQGLMNQSFTIITMYDKLYPGDYKAFEGDDGLYLLKGDHLINGDFSIIDTLKENTGVDITVFYQDVRVITTVCGEDGERIIGTKVSAVVVKDVLEGGRAAFYPNVSIGDKDYFAYYSPLLNEDGACIGMLFVAKPVETVMNDLFRVILPIVFLGILAVMIAALLTIRYSCRLTEAIGEIEKFLGKVANGELNEQLAYPVGKRKDEVGELGRHAVDMQRSLRELVEKDALTGLYNRRYGEKRLKQVQKDADSYGMPFCIAIGDIDYFKHVNDTYGHEWGDRVLTQIARIMAERMRREGYAARWGGEEFLLVFIDQGLQDAAETLRKLQNEIRDTEFTYNEKEKIRVTMTFGICESSGGNTDELLRCADHRLYAGKKGGRDRIIQE</sequence>
<evidence type="ECO:0000259" key="8">
    <source>
        <dbReference type="PROSITE" id="PS50885"/>
    </source>
</evidence>
<dbReference type="SUPFAM" id="SSF103190">
    <property type="entry name" value="Sensory domain-like"/>
    <property type="match status" value="1"/>
</dbReference>
<name>A0ABT2SZ25_9FIRM</name>
<accession>A0ABT2SZ25</accession>
<evidence type="ECO:0000256" key="4">
    <source>
        <dbReference type="ARBA" id="ARBA00022989"/>
    </source>
</evidence>
<dbReference type="GO" id="GO:0052621">
    <property type="term" value="F:diguanylate cyclase activity"/>
    <property type="evidence" value="ECO:0007669"/>
    <property type="project" value="UniProtKB-EC"/>
</dbReference>
<comment type="subcellular location">
    <subcellularLocation>
        <location evidence="1">Cell membrane</location>
        <topology evidence="1">Multi-pass membrane protein</topology>
    </subcellularLocation>
</comment>
<keyword evidence="4 7" id="KW-1133">Transmembrane helix</keyword>
<feature type="domain" description="HAMP" evidence="8">
    <location>
        <begin position="215"/>
        <end position="270"/>
    </location>
</feature>
<evidence type="ECO:0000256" key="2">
    <source>
        <dbReference type="ARBA" id="ARBA00022475"/>
    </source>
</evidence>
<evidence type="ECO:0000313" key="10">
    <source>
        <dbReference type="EMBL" id="MCU6743253.1"/>
    </source>
</evidence>
<keyword evidence="3 7" id="KW-0812">Transmembrane</keyword>